<evidence type="ECO:0000313" key="5">
    <source>
        <dbReference type="Proteomes" id="UP001595613"/>
    </source>
</evidence>
<dbReference type="InterPro" id="IPR046342">
    <property type="entry name" value="CBS_dom_sf"/>
</dbReference>
<feature type="domain" description="CBS" evidence="3">
    <location>
        <begin position="74"/>
        <end position="132"/>
    </location>
</feature>
<gene>
    <name evidence="4" type="ORF">ACFOOL_13830</name>
</gene>
<proteinExistence type="predicted"/>
<dbReference type="PANTHER" id="PTHR43080">
    <property type="entry name" value="CBS DOMAIN-CONTAINING PROTEIN CBSX3, MITOCHONDRIAL"/>
    <property type="match status" value="1"/>
</dbReference>
<dbReference type="InterPro" id="IPR000644">
    <property type="entry name" value="CBS_dom"/>
</dbReference>
<evidence type="ECO:0000256" key="1">
    <source>
        <dbReference type="ARBA" id="ARBA00023122"/>
    </source>
</evidence>
<feature type="domain" description="CBS" evidence="3">
    <location>
        <begin position="7"/>
        <end position="70"/>
    </location>
</feature>
<comment type="caution">
    <text evidence="4">The sequence shown here is derived from an EMBL/GenBank/DDBJ whole genome shotgun (WGS) entry which is preliminary data.</text>
</comment>
<dbReference type="EMBL" id="JBHRYD010000013">
    <property type="protein sequence ID" value="MFC3705835.1"/>
    <property type="molecule type" value="Genomic_DNA"/>
</dbReference>
<protein>
    <submittedName>
        <fullName evidence="4">CBS domain-containing protein</fullName>
    </submittedName>
</protein>
<dbReference type="SMART" id="SM00116">
    <property type="entry name" value="CBS"/>
    <property type="match status" value="2"/>
</dbReference>
<evidence type="ECO:0000256" key="2">
    <source>
        <dbReference type="PROSITE-ProRule" id="PRU00703"/>
    </source>
</evidence>
<dbReference type="Gene3D" id="3.10.580.10">
    <property type="entry name" value="CBS-domain"/>
    <property type="match status" value="1"/>
</dbReference>
<dbReference type="RefSeq" id="WP_380097793.1">
    <property type="nucleotide sequence ID" value="NZ_JBHRYD010000013.1"/>
</dbReference>
<reference evidence="5" key="1">
    <citation type="journal article" date="2019" name="Int. J. Syst. Evol. Microbiol.">
        <title>The Global Catalogue of Microorganisms (GCM) 10K type strain sequencing project: providing services to taxonomists for standard genome sequencing and annotation.</title>
        <authorList>
            <consortium name="The Broad Institute Genomics Platform"/>
            <consortium name="The Broad Institute Genome Sequencing Center for Infectious Disease"/>
            <person name="Wu L."/>
            <person name="Ma J."/>
        </authorList>
    </citation>
    <scope>NUCLEOTIDE SEQUENCE [LARGE SCALE GENOMIC DNA]</scope>
    <source>
        <strain evidence="5">KCTC 42281</strain>
    </source>
</reference>
<evidence type="ECO:0000259" key="3">
    <source>
        <dbReference type="PROSITE" id="PS51371"/>
    </source>
</evidence>
<keyword evidence="5" id="KW-1185">Reference proteome</keyword>
<evidence type="ECO:0000313" key="4">
    <source>
        <dbReference type="EMBL" id="MFC3705835.1"/>
    </source>
</evidence>
<dbReference type="SUPFAM" id="SSF54631">
    <property type="entry name" value="CBS-domain pair"/>
    <property type="match status" value="1"/>
</dbReference>
<name>A0ABV7X723_9HYPH</name>
<sequence>MLISHVMPAALARLRTFDEHRSVRDAAEALSDTQVGLLVVLGSKGEARGVVSKSDLVRHLARWTYGEAPLLEVMSQSVVSASPKADLRQTWQFMAQQRLQNLPLLNANRKPVGMLDIRDALEAILQSEERQENELINYIAGYGYR</sequence>
<dbReference type="PROSITE" id="PS51371">
    <property type="entry name" value="CBS"/>
    <property type="match status" value="2"/>
</dbReference>
<dbReference type="Pfam" id="PF00571">
    <property type="entry name" value="CBS"/>
    <property type="match status" value="2"/>
</dbReference>
<keyword evidence="1 2" id="KW-0129">CBS domain</keyword>
<dbReference type="Proteomes" id="UP001595613">
    <property type="component" value="Unassembled WGS sequence"/>
</dbReference>
<accession>A0ABV7X723</accession>
<organism evidence="4 5">
    <name type="scientific">Devosia honganensis</name>
    <dbReference type="NCBI Taxonomy" id="1610527"/>
    <lineage>
        <taxon>Bacteria</taxon>
        <taxon>Pseudomonadati</taxon>
        <taxon>Pseudomonadota</taxon>
        <taxon>Alphaproteobacteria</taxon>
        <taxon>Hyphomicrobiales</taxon>
        <taxon>Devosiaceae</taxon>
        <taxon>Devosia</taxon>
    </lineage>
</organism>
<dbReference type="InterPro" id="IPR051257">
    <property type="entry name" value="Diverse_CBS-Domain"/>
</dbReference>
<dbReference type="PANTHER" id="PTHR43080:SF2">
    <property type="entry name" value="CBS DOMAIN-CONTAINING PROTEIN"/>
    <property type="match status" value="1"/>
</dbReference>